<organism evidence="1 2">
    <name type="scientific">Marasmiellus scandens</name>
    <dbReference type="NCBI Taxonomy" id="2682957"/>
    <lineage>
        <taxon>Eukaryota</taxon>
        <taxon>Fungi</taxon>
        <taxon>Dikarya</taxon>
        <taxon>Basidiomycota</taxon>
        <taxon>Agaricomycotina</taxon>
        <taxon>Agaricomycetes</taxon>
        <taxon>Agaricomycetidae</taxon>
        <taxon>Agaricales</taxon>
        <taxon>Marasmiineae</taxon>
        <taxon>Omphalotaceae</taxon>
        <taxon>Marasmiellus</taxon>
    </lineage>
</organism>
<accession>A0ABR1JQR7</accession>
<sequence length="121" mass="13736">MFGFDMLVQGFRGTDLNLSEAEIEVYGVDWEALHDNNLTQSQARNNPTQLQESPNSWIGQTGPPRDLNYVHVDPPEGIMTQDQTNVLDLAVLRWRGMTERDLINTWREGLVCARSLCGNVF</sequence>
<evidence type="ECO:0000313" key="1">
    <source>
        <dbReference type="EMBL" id="KAK7464416.1"/>
    </source>
</evidence>
<reference evidence="1 2" key="1">
    <citation type="submission" date="2024-01" db="EMBL/GenBank/DDBJ databases">
        <title>A draft genome for the cacao thread blight pathogen Marasmiellus scandens.</title>
        <authorList>
            <person name="Baruah I.K."/>
            <person name="Leung J."/>
            <person name="Bukari Y."/>
            <person name="Amoako-Attah I."/>
            <person name="Meinhardt L.W."/>
            <person name="Bailey B.A."/>
            <person name="Cohen S.P."/>
        </authorList>
    </citation>
    <scope>NUCLEOTIDE SEQUENCE [LARGE SCALE GENOMIC DNA]</scope>
    <source>
        <strain evidence="1 2">GH-19</strain>
    </source>
</reference>
<gene>
    <name evidence="1" type="ORF">VKT23_006583</name>
</gene>
<comment type="caution">
    <text evidence="1">The sequence shown here is derived from an EMBL/GenBank/DDBJ whole genome shotgun (WGS) entry which is preliminary data.</text>
</comment>
<keyword evidence="2" id="KW-1185">Reference proteome</keyword>
<name>A0ABR1JQR7_9AGAR</name>
<dbReference type="EMBL" id="JBANRG010000008">
    <property type="protein sequence ID" value="KAK7464416.1"/>
    <property type="molecule type" value="Genomic_DNA"/>
</dbReference>
<evidence type="ECO:0000313" key="2">
    <source>
        <dbReference type="Proteomes" id="UP001498398"/>
    </source>
</evidence>
<proteinExistence type="predicted"/>
<dbReference type="Proteomes" id="UP001498398">
    <property type="component" value="Unassembled WGS sequence"/>
</dbReference>
<protein>
    <submittedName>
        <fullName evidence="1">Uncharacterized protein</fullName>
    </submittedName>
</protein>